<reference evidence="1" key="1">
    <citation type="journal article" date="2023" name="G3 (Bethesda)">
        <title>Whole genome assemblies of Zophobas morio and Tenebrio molitor.</title>
        <authorList>
            <person name="Kaur S."/>
            <person name="Stinson S.A."/>
            <person name="diCenzo G.C."/>
        </authorList>
    </citation>
    <scope>NUCLEOTIDE SEQUENCE</scope>
    <source>
        <strain evidence="1">QUZm001</strain>
    </source>
</reference>
<comment type="caution">
    <text evidence="1">The sequence shown here is derived from an EMBL/GenBank/DDBJ whole genome shotgun (WGS) entry which is preliminary data.</text>
</comment>
<keyword evidence="2" id="KW-1185">Reference proteome</keyword>
<organism evidence="1 2">
    <name type="scientific">Zophobas morio</name>
    <dbReference type="NCBI Taxonomy" id="2755281"/>
    <lineage>
        <taxon>Eukaryota</taxon>
        <taxon>Metazoa</taxon>
        <taxon>Ecdysozoa</taxon>
        <taxon>Arthropoda</taxon>
        <taxon>Hexapoda</taxon>
        <taxon>Insecta</taxon>
        <taxon>Pterygota</taxon>
        <taxon>Neoptera</taxon>
        <taxon>Endopterygota</taxon>
        <taxon>Coleoptera</taxon>
        <taxon>Polyphaga</taxon>
        <taxon>Cucujiformia</taxon>
        <taxon>Tenebrionidae</taxon>
        <taxon>Zophobas</taxon>
    </lineage>
</organism>
<dbReference type="Proteomes" id="UP001168821">
    <property type="component" value="Unassembled WGS sequence"/>
</dbReference>
<sequence length="137" mass="16285">MEHPNGKKVITTVSALEGMMMTKKEDEIQQLRNQYCNILTNNLKNKKMKPISETQKFIHRFYRKTRKFLSQNKHIMFTKADKGNITVLMDRGEYKEKMKAIVDDNNTYKLLKNDPTSPFQKKHNDIKKWIGKEYISN</sequence>
<name>A0AA38MMH6_9CUCU</name>
<evidence type="ECO:0000313" key="2">
    <source>
        <dbReference type="Proteomes" id="UP001168821"/>
    </source>
</evidence>
<proteinExistence type="predicted"/>
<accession>A0AA38MMH6</accession>
<dbReference type="EMBL" id="JALNTZ010000002">
    <property type="protein sequence ID" value="KAJ3661027.1"/>
    <property type="molecule type" value="Genomic_DNA"/>
</dbReference>
<evidence type="ECO:0000313" key="1">
    <source>
        <dbReference type="EMBL" id="KAJ3661027.1"/>
    </source>
</evidence>
<dbReference type="AlphaFoldDB" id="A0AA38MMH6"/>
<gene>
    <name evidence="1" type="ORF">Zmor_005448</name>
</gene>
<protein>
    <submittedName>
        <fullName evidence="1">Uncharacterized protein</fullName>
    </submittedName>
</protein>